<dbReference type="InterPro" id="IPR057286">
    <property type="entry name" value="PUA_NSUN2"/>
</dbReference>
<dbReference type="PROSITE" id="PS01153">
    <property type="entry name" value="NOL1_NOP2_SUN"/>
    <property type="match status" value="1"/>
</dbReference>
<dbReference type="OrthoDB" id="6093671at2759"/>
<keyword evidence="7" id="KW-0819">tRNA processing</keyword>
<evidence type="ECO:0000256" key="8">
    <source>
        <dbReference type="ARBA" id="ARBA00022884"/>
    </source>
</evidence>
<dbReference type="InterPro" id="IPR029063">
    <property type="entry name" value="SAM-dependent_MTases_sf"/>
</dbReference>
<dbReference type="EMBL" id="MBFT01000620">
    <property type="protein sequence ID" value="PVU88501.1"/>
    <property type="molecule type" value="Genomic_DNA"/>
</dbReference>
<dbReference type="Pfam" id="PF01189">
    <property type="entry name" value="Methyltr_RsmB-F"/>
    <property type="match status" value="1"/>
</dbReference>
<feature type="region of interest" description="Disordered" evidence="11">
    <location>
        <begin position="1"/>
        <end position="33"/>
    </location>
</feature>
<sequence length="736" mass="83198">MGKKRKANVWKKNTNKRNRDDPASSKNFPDRTEDALKQNENFETYYKAQKIVPEEEWDSLISHLKRSLPTSFRVTGTRIQAEDLVTQIKRDFIPFIQNIEFDGVTYEPPHEIPWYPDGLGWSFEVPKIALKKSVHLNKFHKFLVTESEIGNISRQEAVSMIPPLLLDVKPNHAVLDMCAAPGSKTSQIIEFIHADIKPDEIPNGIVVANDSNYKRACMLVHQTNRLHSPCLIVTNHNGERFPNLFKRNKDDNSEQFFFDRILADVPCSGDGTMRKNPAIWNTWNFKEAIHLHKIQEKILKRAVHLVKVGGRIVYSTCSLNPIENEAVVASALNHYKGALELVDVSDELKNLIRRPGLSSWKVFDRDGVESNTVKVEDSEIGDKPSAEKQDEKNETKTLYTSLYPPKNSSELHLDRCLRIYPHLQNTGGFFVAVLKKTSALDATHSVKKTVRKDIMNSAAESDKIEDGSSDVAEEDSESDTPLATGTLGSVPLRETEYDPEKPRIDPSLEENPYVFLNPNEGSLKSAIDFYKISPKLNTGGFLARAEKSVHRTVYFVSNSVKELLSEPNNKLRMVNTGVKMLAKPASRTPNCEFRLVSEGVPILLPFIGSDFVVDMDFGDFSTFLKLKNPRFDQLSPSLSEVVSKTEKQISLIVRYIPSVSEQEQDQKKPLVRAPIILPAWRGNDSLSIHIDKSELRSIIIRVLGVDADIGKSGFKMENNSRTSDKFLQEKKENKDI</sequence>
<feature type="compositionally biased region" description="Acidic residues" evidence="11">
    <location>
        <begin position="467"/>
        <end position="478"/>
    </location>
</feature>
<keyword evidence="4 10" id="KW-0489">Methyltransferase</keyword>
<comment type="caution">
    <text evidence="10">Lacks conserved residue(s) required for the propagation of feature annotation.</text>
</comment>
<evidence type="ECO:0000256" key="3">
    <source>
        <dbReference type="ARBA" id="ARBA00022555"/>
    </source>
</evidence>
<dbReference type="GO" id="GO:0030488">
    <property type="term" value="P:tRNA methylation"/>
    <property type="evidence" value="ECO:0007669"/>
    <property type="project" value="TreeGrafter"/>
</dbReference>
<feature type="domain" description="SAM-dependent MTase RsmB/NOP-type" evidence="12">
    <location>
        <begin position="60"/>
        <end position="437"/>
    </location>
</feature>
<keyword evidence="3" id="KW-0820">tRNA-binding</keyword>
<keyword evidence="6 10" id="KW-0949">S-adenosyl-L-methionine</keyword>
<dbReference type="PROSITE" id="PS51686">
    <property type="entry name" value="SAM_MT_RSMB_NOP"/>
    <property type="match status" value="1"/>
</dbReference>
<evidence type="ECO:0000256" key="11">
    <source>
        <dbReference type="SAM" id="MobiDB-lite"/>
    </source>
</evidence>
<feature type="compositionally biased region" description="Basic residues" evidence="11">
    <location>
        <begin position="1"/>
        <end position="16"/>
    </location>
</feature>
<dbReference type="InterPro" id="IPR023270">
    <property type="entry name" value="RCMT_NCL1"/>
</dbReference>
<evidence type="ECO:0000256" key="2">
    <source>
        <dbReference type="ARBA" id="ARBA00007494"/>
    </source>
</evidence>
<accession>A0A2T9Y834</accession>
<dbReference type="Pfam" id="PF25378">
    <property type="entry name" value="PUA_NSUN2"/>
    <property type="match status" value="1"/>
</dbReference>
<comment type="similarity">
    <text evidence="2 10">Belongs to the class I-like SAM-binding methyltransferase superfamily. RsmB/NOP family.</text>
</comment>
<dbReference type="SUPFAM" id="SSF53335">
    <property type="entry name" value="S-adenosyl-L-methionine-dependent methyltransferases"/>
    <property type="match status" value="1"/>
</dbReference>
<evidence type="ECO:0000256" key="6">
    <source>
        <dbReference type="ARBA" id="ARBA00022691"/>
    </source>
</evidence>
<evidence type="ECO:0000256" key="5">
    <source>
        <dbReference type="ARBA" id="ARBA00022679"/>
    </source>
</evidence>
<dbReference type="STRING" id="61424.A0A2T9Y834"/>
<dbReference type="InterPro" id="IPR057285">
    <property type="entry name" value="Pre-PUA_NSUN2"/>
</dbReference>
<keyword evidence="9" id="KW-0539">Nucleus</keyword>
<evidence type="ECO:0000256" key="1">
    <source>
        <dbReference type="ARBA" id="ARBA00004123"/>
    </source>
</evidence>
<dbReference type="InterPro" id="IPR001678">
    <property type="entry name" value="MeTrfase_RsmB-F_NOP2_dom"/>
</dbReference>
<dbReference type="InterPro" id="IPR049560">
    <property type="entry name" value="MeTrfase_RsmB-F_NOP2_cat"/>
</dbReference>
<dbReference type="PANTHER" id="PTHR22808">
    <property type="entry name" value="NCL1 YEAST -RELATED NOL1/NOP2/FMU SUN DOMAIN-CONTAINING"/>
    <property type="match status" value="1"/>
</dbReference>
<feature type="region of interest" description="Disordered" evidence="11">
    <location>
        <begin position="373"/>
        <end position="396"/>
    </location>
</feature>
<evidence type="ECO:0000256" key="7">
    <source>
        <dbReference type="ARBA" id="ARBA00022694"/>
    </source>
</evidence>
<dbReference type="PRINTS" id="PR02011">
    <property type="entry name" value="RCMTNCL1"/>
</dbReference>
<dbReference type="Proteomes" id="UP000245699">
    <property type="component" value="Unassembled WGS sequence"/>
</dbReference>
<dbReference type="PANTHER" id="PTHR22808:SF1">
    <property type="entry name" value="RNA CYTOSINE-C(5)-METHYLTRANSFERASE NSUN2-RELATED"/>
    <property type="match status" value="1"/>
</dbReference>
<feature type="binding site" evidence="10">
    <location>
        <position position="210"/>
    </location>
    <ligand>
        <name>S-adenosyl-L-methionine</name>
        <dbReference type="ChEBI" id="CHEBI:59789"/>
    </ligand>
</feature>
<evidence type="ECO:0000256" key="10">
    <source>
        <dbReference type="PROSITE-ProRule" id="PRU01023"/>
    </source>
</evidence>
<dbReference type="GO" id="GO:0016428">
    <property type="term" value="F:tRNA (cytidine-5-)-methyltransferase activity"/>
    <property type="evidence" value="ECO:0007669"/>
    <property type="project" value="InterPro"/>
</dbReference>
<evidence type="ECO:0000313" key="13">
    <source>
        <dbReference type="EMBL" id="PVU88501.1"/>
    </source>
</evidence>
<dbReference type="Gene3D" id="3.40.50.150">
    <property type="entry name" value="Vaccinia Virus protein VP39"/>
    <property type="match status" value="1"/>
</dbReference>
<feature type="binding site" evidence="10">
    <location>
        <begin position="178"/>
        <end position="184"/>
    </location>
    <ligand>
        <name>S-adenosyl-L-methionine</name>
        <dbReference type="ChEBI" id="CHEBI:59789"/>
    </ligand>
</feature>
<dbReference type="GO" id="GO:0000049">
    <property type="term" value="F:tRNA binding"/>
    <property type="evidence" value="ECO:0007669"/>
    <property type="project" value="UniProtKB-KW"/>
</dbReference>
<evidence type="ECO:0000256" key="4">
    <source>
        <dbReference type="ARBA" id="ARBA00022603"/>
    </source>
</evidence>
<dbReference type="InterPro" id="IPR018314">
    <property type="entry name" value="RsmB/NOL1/NOP2-like_CS"/>
</dbReference>
<proteinExistence type="inferred from homology"/>
<evidence type="ECO:0000259" key="12">
    <source>
        <dbReference type="PROSITE" id="PS51686"/>
    </source>
</evidence>
<feature type="compositionally biased region" description="Basic and acidic residues" evidence="11">
    <location>
        <begin position="17"/>
        <end position="33"/>
    </location>
</feature>
<evidence type="ECO:0000313" key="14">
    <source>
        <dbReference type="Proteomes" id="UP000245699"/>
    </source>
</evidence>
<dbReference type="GO" id="GO:0005737">
    <property type="term" value="C:cytoplasm"/>
    <property type="evidence" value="ECO:0007669"/>
    <property type="project" value="TreeGrafter"/>
</dbReference>
<feature type="compositionally biased region" description="Basic and acidic residues" evidence="11">
    <location>
        <begin position="493"/>
        <end position="506"/>
    </location>
</feature>
<protein>
    <recommendedName>
        <fullName evidence="12">SAM-dependent MTase RsmB/NOP-type domain-containing protein</fullName>
    </recommendedName>
</protein>
<gene>
    <name evidence="13" type="ORF">BB559_005541</name>
</gene>
<organism evidence="13 14">
    <name type="scientific">Furculomyces boomerangus</name>
    <dbReference type="NCBI Taxonomy" id="61424"/>
    <lineage>
        <taxon>Eukaryota</taxon>
        <taxon>Fungi</taxon>
        <taxon>Fungi incertae sedis</taxon>
        <taxon>Zoopagomycota</taxon>
        <taxon>Kickxellomycotina</taxon>
        <taxon>Harpellomycetes</taxon>
        <taxon>Harpellales</taxon>
        <taxon>Harpellaceae</taxon>
        <taxon>Furculomyces</taxon>
    </lineage>
</organism>
<comment type="caution">
    <text evidence="13">The sequence shown here is derived from an EMBL/GenBank/DDBJ whole genome shotgun (WGS) entry which is preliminary data.</text>
</comment>
<dbReference type="InterPro" id="IPR023267">
    <property type="entry name" value="RCMT"/>
</dbReference>
<dbReference type="GO" id="GO:0005634">
    <property type="term" value="C:nucleus"/>
    <property type="evidence" value="ECO:0007669"/>
    <property type="project" value="UniProtKB-SubCell"/>
</dbReference>
<dbReference type="AlphaFoldDB" id="A0A2T9Y834"/>
<keyword evidence="8 10" id="KW-0694">RNA-binding</keyword>
<dbReference type="PRINTS" id="PR02008">
    <property type="entry name" value="RCMTFAMILY"/>
</dbReference>
<keyword evidence="14" id="KW-1185">Reference proteome</keyword>
<evidence type="ECO:0000256" key="9">
    <source>
        <dbReference type="ARBA" id="ARBA00023242"/>
    </source>
</evidence>
<comment type="subcellular location">
    <subcellularLocation>
        <location evidence="1">Nucleus</location>
    </subcellularLocation>
</comment>
<feature type="region of interest" description="Disordered" evidence="11">
    <location>
        <begin position="457"/>
        <end position="510"/>
    </location>
</feature>
<feature type="active site" description="Nucleophile" evidence="10">
    <location>
        <position position="317"/>
    </location>
</feature>
<feature type="binding site" evidence="10">
    <location>
        <position position="264"/>
    </location>
    <ligand>
        <name>S-adenosyl-L-methionine</name>
        <dbReference type="ChEBI" id="CHEBI:59789"/>
    </ligand>
</feature>
<dbReference type="Pfam" id="PF25376">
    <property type="entry name" value="Pre-PUA_NSUN2"/>
    <property type="match status" value="1"/>
</dbReference>
<feature type="compositionally biased region" description="Basic and acidic residues" evidence="11">
    <location>
        <begin position="373"/>
        <end position="395"/>
    </location>
</feature>
<name>A0A2T9Y834_9FUNG</name>
<keyword evidence="5 10" id="KW-0808">Transferase</keyword>
<reference evidence="13 14" key="1">
    <citation type="journal article" date="2018" name="MBio">
        <title>Comparative Genomics Reveals the Core Gene Toolbox for the Fungus-Insect Symbiosis.</title>
        <authorList>
            <person name="Wang Y."/>
            <person name="Stata M."/>
            <person name="Wang W."/>
            <person name="Stajich J.E."/>
            <person name="White M.M."/>
            <person name="Moncalvo J.M."/>
        </authorList>
    </citation>
    <scope>NUCLEOTIDE SEQUENCE [LARGE SCALE GENOMIC DNA]</scope>
    <source>
        <strain evidence="13 14">AUS-77-4</strain>
    </source>
</reference>